<feature type="transmembrane region" description="Helical" evidence="1">
    <location>
        <begin position="37"/>
        <end position="59"/>
    </location>
</feature>
<protein>
    <submittedName>
        <fullName evidence="3">PACE efflux transporter</fullName>
    </submittedName>
</protein>
<feature type="transmembrane region" description="Helical" evidence="1">
    <location>
        <begin position="12"/>
        <end position="31"/>
    </location>
</feature>
<evidence type="ECO:0000313" key="3">
    <source>
        <dbReference type="EMBL" id="RKF17184.1"/>
    </source>
</evidence>
<proteinExistence type="predicted"/>
<feature type="domain" description="Chlorhexidine efflux transporter" evidence="2">
    <location>
        <begin position="72"/>
        <end position="134"/>
    </location>
</feature>
<dbReference type="EMBL" id="RAPE01000001">
    <property type="protein sequence ID" value="RKF17184.1"/>
    <property type="molecule type" value="Genomic_DNA"/>
</dbReference>
<dbReference type="OrthoDB" id="1631120at2"/>
<keyword evidence="1" id="KW-0472">Membrane</keyword>
<keyword evidence="1" id="KW-0812">Transmembrane</keyword>
<dbReference type="Pfam" id="PF05232">
    <property type="entry name" value="BTP"/>
    <property type="match status" value="2"/>
</dbReference>
<feature type="transmembrane region" description="Helical" evidence="1">
    <location>
        <begin position="79"/>
        <end position="100"/>
    </location>
</feature>
<reference evidence="3 4" key="1">
    <citation type="submission" date="2018-09" db="EMBL/GenBank/DDBJ databases">
        <title>Roseovarius spongiae sp. nov., isolated from a marine sponge.</title>
        <authorList>
            <person name="Zhuang L."/>
            <person name="Luo L."/>
        </authorList>
    </citation>
    <scope>NUCLEOTIDE SEQUENCE [LARGE SCALE GENOMIC DNA]</scope>
    <source>
        <strain evidence="3 4">HN-E21</strain>
    </source>
</reference>
<keyword evidence="1" id="KW-1133">Transmembrane helix</keyword>
<dbReference type="NCBIfam" id="NF033664">
    <property type="entry name" value="PACE_transport"/>
    <property type="match status" value="1"/>
</dbReference>
<keyword evidence="4" id="KW-1185">Reference proteome</keyword>
<evidence type="ECO:0000259" key="2">
    <source>
        <dbReference type="Pfam" id="PF05232"/>
    </source>
</evidence>
<gene>
    <name evidence="3" type="ORF">D6850_06675</name>
</gene>
<feature type="domain" description="Chlorhexidine efflux transporter" evidence="2">
    <location>
        <begin position="2"/>
        <end position="65"/>
    </location>
</feature>
<organism evidence="3 4">
    <name type="scientific">Roseovarius spongiae</name>
    <dbReference type="NCBI Taxonomy" id="2320272"/>
    <lineage>
        <taxon>Bacteria</taxon>
        <taxon>Pseudomonadati</taxon>
        <taxon>Pseudomonadota</taxon>
        <taxon>Alphaproteobacteria</taxon>
        <taxon>Rhodobacterales</taxon>
        <taxon>Roseobacteraceae</taxon>
        <taxon>Roseovarius</taxon>
    </lineage>
</organism>
<evidence type="ECO:0000256" key="1">
    <source>
        <dbReference type="SAM" id="Phobius"/>
    </source>
</evidence>
<dbReference type="AlphaFoldDB" id="A0A3A8BC53"/>
<name>A0A3A8BC53_9RHOB</name>
<dbReference type="InterPro" id="IPR007896">
    <property type="entry name" value="BTP_bacteria"/>
</dbReference>
<dbReference type="Proteomes" id="UP000281128">
    <property type="component" value="Unassembled WGS sequence"/>
</dbReference>
<feature type="transmembrane region" description="Helical" evidence="1">
    <location>
        <begin position="112"/>
        <end position="129"/>
    </location>
</feature>
<dbReference type="RefSeq" id="WP_121164937.1">
    <property type="nucleotide sequence ID" value="NZ_RAPE01000001.1"/>
</dbReference>
<comment type="caution">
    <text evidence="3">The sequence shown here is derived from an EMBL/GenBank/DDBJ whole genome shotgun (WGS) entry which is preliminary data.</text>
</comment>
<sequence length="141" mass="16084">MRSTADRIRHALSFEIIALLIIIPVWSLGFGKPMQDIGVVAAVSSAIATAWVYVFNGLFDRVMLRLAGHLDKSFRLRILHTLLFEAGMLIVLLPFLMWYLELTLVEAFLLDVSFTIFYLVYTFVFNWLYDVVFPPPPAPTS</sequence>
<evidence type="ECO:0000313" key="4">
    <source>
        <dbReference type="Proteomes" id="UP000281128"/>
    </source>
</evidence>
<dbReference type="InterPro" id="IPR058208">
    <property type="entry name" value="PACE"/>
</dbReference>
<accession>A0A3A8BC53</accession>